<dbReference type="PANTHER" id="PTHR43808">
    <property type="entry name" value="ACETYLORNITHINE DEACETYLASE"/>
    <property type="match status" value="1"/>
</dbReference>
<dbReference type="PROSITE" id="PS00759">
    <property type="entry name" value="ARGE_DAPE_CPG2_2"/>
    <property type="match status" value="1"/>
</dbReference>
<dbReference type="CDD" id="cd05675">
    <property type="entry name" value="M20_yscS_like"/>
    <property type="match status" value="1"/>
</dbReference>
<reference evidence="8" key="1">
    <citation type="journal article" date="2019" name="Int. J. Syst. Evol. Microbiol.">
        <title>The Global Catalogue of Microorganisms (GCM) 10K type strain sequencing project: providing services to taxonomists for standard genome sequencing and annotation.</title>
        <authorList>
            <consortium name="The Broad Institute Genomics Platform"/>
            <consortium name="The Broad Institute Genome Sequencing Center for Infectious Disease"/>
            <person name="Wu L."/>
            <person name="Ma J."/>
        </authorList>
    </citation>
    <scope>NUCLEOTIDE SEQUENCE [LARGE SCALE GENOMIC DNA]</scope>
    <source>
        <strain evidence="8">CGMCC 4.7248</strain>
    </source>
</reference>
<dbReference type="EMBL" id="JBHSNY010000006">
    <property type="protein sequence ID" value="MFC5635816.1"/>
    <property type="molecule type" value="Genomic_DNA"/>
</dbReference>
<accession>A0ABW0UTI0</accession>
<dbReference type="PANTHER" id="PTHR43808:SF8">
    <property type="entry name" value="PEPTIDASE M20 DIMERISATION DOMAIN-CONTAINING PROTEIN"/>
    <property type="match status" value="1"/>
</dbReference>
<gene>
    <name evidence="7" type="ORF">ACFPZJ_18860</name>
</gene>
<evidence type="ECO:0000313" key="8">
    <source>
        <dbReference type="Proteomes" id="UP001596154"/>
    </source>
</evidence>
<keyword evidence="8" id="KW-1185">Reference proteome</keyword>
<dbReference type="InterPro" id="IPR050072">
    <property type="entry name" value="Peptidase_M20A"/>
</dbReference>
<comment type="similarity">
    <text evidence="2">Belongs to the peptidase M20A family.</text>
</comment>
<dbReference type="InterPro" id="IPR011650">
    <property type="entry name" value="Peptidase_M20_dimer"/>
</dbReference>
<dbReference type="RefSeq" id="WP_381022686.1">
    <property type="nucleotide sequence ID" value="NZ_JBHSNY010000006.1"/>
</dbReference>
<dbReference type="Gene3D" id="1.10.150.900">
    <property type="match status" value="1"/>
</dbReference>
<keyword evidence="5" id="KW-0862">Zinc</keyword>
<evidence type="ECO:0000256" key="4">
    <source>
        <dbReference type="ARBA" id="ARBA00022801"/>
    </source>
</evidence>
<protein>
    <submittedName>
        <fullName evidence="7">M20/M25/M40 family metallo-hydrolase</fullName>
    </submittedName>
</protein>
<name>A0ABW0UTI0_9ACTN</name>
<keyword evidence="3" id="KW-0479">Metal-binding</keyword>
<comment type="cofactor">
    <cofactor evidence="1">
        <name>Zn(2+)</name>
        <dbReference type="ChEBI" id="CHEBI:29105"/>
    </cofactor>
</comment>
<organism evidence="7 8">
    <name type="scientific">Streptomyces bullii</name>
    <dbReference type="NCBI Taxonomy" id="349910"/>
    <lineage>
        <taxon>Bacteria</taxon>
        <taxon>Bacillati</taxon>
        <taxon>Actinomycetota</taxon>
        <taxon>Actinomycetes</taxon>
        <taxon>Kitasatosporales</taxon>
        <taxon>Streptomycetaceae</taxon>
        <taxon>Streptomyces</taxon>
    </lineage>
</organism>
<proteinExistence type="inferred from homology"/>
<dbReference type="Pfam" id="PF07687">
    <property type="entry name" value="M20_dimer"/>
    <property type="match status" value="1"/>
</dbReference>
<comment type="caution">
    <text evidence="7">The sequence shown here is derived from an EMBL/GenBank/DDBJ whole genome shotgun (WGS) entry which is preliminary data.</text>
</comment>
<dbReference type="PROSITE" id="PS00758">
    <property type="entry name" value="ARGE_DAPE_CPG2_1"/>
    <property type="match status" value="1"/>
</dbReference>
<dbReference type="Proteomes" id="UP001596154">
    <property type="component" value="Unassembled WGS sequence"/>
</dbReference>
<evidence type="ECO:0000259" key="6">
    <source>
        <dbReference type="Pfam" id="PF07687"/>
    </source>
</evidence>
<dbReference type="InterPro" id="IPR002933">
    <property type="entry name" value="Peptidase_M20"/>
</dbReference>
<evidence type="ECO:0000256" key="3">
    <source>
        <dbReference type="ARBA" id="ARBA00022723"/>
    </source>
</evidence>
<dbReference type="InterPro" id="IPR001261">
    <property type="entry name" value="ArgE/DapE_CS"/>
</dbReference>
<evidence type="ECO:0000256" key="5">
    <source>
        <dbReference type="ARBA" id="ARBA00022833"/>
    </source>
</evidence>
<evidence type="ECO:0000313" key="7">
    <source>
        <dbReference type="EMBL" id="MFC5635816.1"/>
    </source>
</evidence>
<dbReference type="Gene3D" id="3.30.70.360">
    <property type="match status" value="1"/>
</dbReference>
<evidence type="ECO:0000256" key="2">
    <source>
        <dbReference type="ARBA" id="ARBA00006247"/>
    </source>
</evidence>
<sequence length="437" mass="47162">MAEQTDQRALDEVVTFTSDLIRIDTTNRGGGDCRERPAAEYAAALLAEAGLEPVLLERTPGRTNVVARVEGHDPSADALLLHGHLDVVPAEAADWSVHPFSGEVRDAVVWGRGAVDMKNMDAMILAVVRAWARQGLKPRRDVVIAFTADEEASAEDGSGFLADEHAGLFEGCTEGVSESGAFTFHDGSGREIYPIAAGERGTAWLKLTARGRAGHGSKVNRDNAVTRLAAAITRIGEHDWPLRPTPTVRAALTELAALYGIETDLTDVDALLDKLGPAARLVEATVRNSANPTVLDAGYKINVIPGEAVAYVDGRYLPGCEDEFRATLDRLTGPDVRWEYHHREVALQAPVDSATFARMRAAVVEFAPEGHVVPYCMSGGTDAKQFSRLGITGYGFTPLKLPEGFDYGALFHGVDERVPVEALHFGVRVLDRFLRSA</sequence>
<evidence type="ECO:0000256" key="1">
    <source>
        <dbReference type="ARBA" id="ARBA00001947"/>
    </source>
</evidence>
<feature type="domain" description="Peptidase M20 dimerisation" evidence="6">
    <location>
        <begin position="198"/>
        <end position="319"/>
    </location>
</feature>
<dbReference type="Gene3D" id="3.40.630.10">
    <property type="entry name" value="Zn peptidases"/>
    <property type="match status" value="1"/>
</dbReference>
<keyword evidence="4" id="KW-0378">Hydrolase</keyword>
<dbReference type="NCBIfam" id="NF005913">
    <property type="entry name" value="PRK07906.1"/>
    <property type="match status" value="1"/>
</dbReference>
<dbReference type="SUPFAM" id="SSF55031">
    <property type="entry name" value="Bacterial exopeptidase dimerisation domain"/>
    <property type="match status" value="1"/>
</dbReference>
<dbReference type="InterPro" id="IPR036264">
    <property type="entry name" value="Bact_exopeptidase_dim_dom"/>
</dbReference>
<dbReference type="Pfam" id="PF01546">
    <property type="entry name" value="Peptidase_M20"/>
    <property type="match status" value="1"/>
</dbReference>
<dbReference type="SUPFAM" id="SSF53187">
    <property type="entry name" value="Zn-dependent exopeptidases"/>
    <property type="match status" value="1"/>
</dbReference>